<dbReference type="InterPro" id="IPR036056">
    <property type="entry name" value="Fibrinogen-like_C"/>
</dbReference>
<organism evidence="10 11">
    <name type="scientific">Drosophila busckii</name>
    <name type="common">Fruit fly</name>
    <dbReference type="NCBI Taxonomy" id="30019"/>
    <lineage>
        <taxon>Eukaryota</taxon>
        <taxon>Metazoa</taxon>
        <taxon>Ecdysozoa</taxon>
        <taxon>Arthropoda</taxon>
        <taxon>Hexapoda</taxon>
        <taxon>Insecta</taxon>
        <taxon>Pterygota</taxon>
        <taxon>Neoptera</taxon>
        <taxon>Endopterygota</taxon>
        <taxon>Diptera</taxon>
        <taxon>Brachycera</taxon>
        <taxon>Muscomorpha</taxon>
        <taxon>Ephydroidea</taxon>
        <taxon>Drosophilidae</taxon>
        <taxon>Drosophila</taxon>
    </lineage>
</organism>
<comment type="subcellular location">
    <subcellularLocation>
        <location evidence="1">Secreted</location>
    </subcellularLocation>
</comment>
<gene>
    <name evidence="10" type="ORF">Dbus_chr2Lg1936</name>
</gene>
<keyword evidence="5" id="KW-1015">Disulfide bond</keyword>
<evidence type="ECO:0000256" key="7">
    <source>
        <dbReference type="SAM" id="Coils"/>
    </source>
</evidence>
<dbReference type="AlphaFoldDB" id="A0A0M4EBB3"/>
<reference evidence="10 11" key="1">
    <citation type="submission" date="2015-08" db="EMBL/GenBank/DDBJ databases">
        <title>Ancestral chromatin configuration constrains chromatin evolution on differentiating sex chromosomes in Drosophila.</title>
        <authorList>
            <person name="Zhou Q."/>
            <person name="Bachtrog D."/>
        </authorList>
    </citation>
    <scope>NUCLEOTIDE SEQUENCE [LARGE SCALE GENOMIC DNA]</scope>
    <source>
        <tissue evidence="10">Whole larvae</tissue>
    </source>
</reference>
<evidence type="ECO:0000256" key="4">
    <source>
        <dbReference type="ARBA" id="ARBA00023054"/>
    </source>
</evidence>
<dbReference type="GO" id="GO:0005577">
    <property type="term" value="C:fibrinogen complex"/>
    <property type="evidence" value="ECO:0007669"/>
    <property type="project" value="TreeGrafter"/>
</dbReference>
<protein>
    <submittedName>
        <fullName evidence="10">Maker543</fullName>
    </submittedName>
</protein>
<feature type="region of interest" description="Disordered" evidence="8">
    <location>
        <begin position="359"/>
        <end position="383"/>
    </location>
</feature>
<evidence type="ECO:0000256" key="2">
    <source>
        <dbReference type="ARBA" id="ARBA00022525"/>
    </source>
</evidence>
<dbReference type="CDD" id="cd00087">
    <property type="entry name" value="FReD"/>
    <property type="match status" value="1"/>
</dbReference>
<evidence type="ECO:0000256" key="3">
    <source>
        <dbReference type="ARBA" id="ARBA00022729"/>
    </source>
</evidence>
<dbReference type="SUPFAM" id="SSF56496">
    <property type="entry name" value="Fibrinogen C-terminal domain-like"/>
    <property type="match status" value="1"/>
</dbReference>
<dbReference type="PANTHER" id="PTHR47221:SF6">
    <property type="entry name" value="FIBRINOGEN ALPHA CHAIN"/>
    <property type="match status" value="1"/>
</dbReference>
<proteinExistence type="predicted"/>
<dbReference type="Gene3D" id="4.10.530.10">
    <property type="entry name" value="Gamma-fibrinogen Carboxyl Terminal Fragment, domain 2"/>
    <property type="match status" value="1"/>
</dbReference>
<feature type="non-terminal residue" evidence="10">
    <location>
        <position position="407"/>
    </location>
</feature>
<dbReference type="GO" id="GO:0034116">
    <property type="term" value="P:positive regulation of heterotypic cell-cell adhesion"/>
    <property type="evidence" value="ECO:0007669"/>
    <property type="project" value="TreeGrafter"/>
</dbReference>
<feature type="compositionally biased region" description="Basic and acidic residues" evidence="8">
    <location>
        <begin position="365"/>
        <end position="383"/>
    </location>
</feature>
<name>A0A0M4EBB3_DROBS</name>
<evidence type="ECO:0000256" key="5">
    <source>
        <dbReference type="ARBA" id="ARBA00023157"/>
    </source>
</evidence>
<sequence length="407" mass="47295">MRPNSATDVMSCPATREPNEDCRTYCHKVVKPLLQYFRISAEKNDQYEKQQGKLEQQQATIKRLEAEKEIWKLQATIHEQQLVINKFEYKELLTNYTKQREQTTNVEAQKESLMKSEQLQTKITELQTRHEAQQEGLRKSAKLISEKDKRIVDLDKELEARDEAQKETLKETQQLQAKVNELQTKIEESDKLKDSLISEKDKRIADLKEQIQNMNKNKQFEDKLIKFVDRAEASSCLPFGNSNDIQTIRVTGIEAFKVPCDSKFAGNGWTVIQRRLDGSVSFDRNWEEYKNGFGDLRGNFWLGLEKLHMMTKSQPHELYIQLEDFKNEKRYERYSDFRIGNEAQAYKLLSVGKHTGNAGNALDTGDGHGGDSKNMKFSTPERDNDKADNYNCAAVHASGWWFNRCSW</sequence>
<dbReference type="PROSITE" id="PS51406">
    <property type="entry name" value="FIBRINOGEN_C_2"/>
    <property type="match status" value="1"/>
</dbReference>
<evidence type="ECO:0000256" key="1">
    <source>
        <dbReference type="ARBA" id="ARBA00004613"/>
    </source>
</evidence>
<feature type="coiled-coil region" evidence="7">
    <location>
        <begin position="165"/>
        <end position="224"/>
    </location>
</feature>
<dbReference type="InterPro" id="IPR037579">
    <property type="entry name" value="FIB_ANG-like"/>
</dbReference>
<dbReference type="EMBL" id="CP012523">
    <property type="protein sequence ID" value="ALC39851.1"/>
    <property type="molecule type" value="Genomic_DNA"/>
</dbReference>
<keyword evidence="6" id="KW-0325">Glycoprotein</keyword>
<feature type="coiled-coil region" evidence="7">
    <location>
        <begin position="40"/>
        <end position="81"/>
    </location>
</feature>
<keyword evidence="4 7" id="KW-0175">Coiled coil</keyword>
<dbReference type="InterPro" id="IPR014716">
    <property type="entry name" value="Fibrinogen_a/b/g_C_1"/>
</dbReference>
<accession>A0A0M4EBB3</accession>
<evidence type="ECO:0000313" key="11">
    <source>
        <dbReference type="Proteomes" id="UP000494163"/>
    </source>
</evidence>
<dbReference type="OMA" id="QIKPRGM"/>
<keyword evidence="3" id="KW-0732">Signal</keyword>
<dbReference type="GO" id="GO:0005201">
    <property type="term" value="F:extracellular matrix structural constituent"/>
    <property type="evidence" value="ECO:0007669"/>
    <property type="project" value="TreeGrafter"/>
</dbReference>
<evidence type="ECO:0000256" key="6">
    <source>
        <dbReference type="ARBA" id="ARBA00023180"/>
    </source>
</evidence>
<dbReference type="Pfam" id="PF00147">
    <property type="entry name" value="Fibrinogen_C"/>
    <property type="match status" value="1"/>
</dbReference>
<keyword evidence="11" id="KW-1185">Reference proteome</keyword>
<evidence type="ECO:0000256" key="8">
    <source>
        <dbReference type="SAM" id="MobiDB-lite"/>
    </source>
</evidence>
<dbReference type="SMR" id="A0A0M4EBB3"/>
<dbReference type="Gene3D" id="3.90.215.10">
    <property type="entry name" value="Gamma Fibrinogen, chain A, domain 1"/>
    <property type="match status" value="1"/>
</dbReference>
<dbReference type="GO" id="GO:0030674">
    <property type="term" value="F:protein-macromolecule adaptor activity"/>
    <property type="evidence" value="ECO:0007669"/>
    <property type="project" value="TreeGrafter"/>
</dbReference>
<feature type="domain" description="Fibrinogen C-terminal" evidence="9">
    <location>
        <begin position="227"/>
        <end position="407"/>
    </location>
</feature>
<keyword evidence="2" id="KW-0964">Secreted</keyword>
<dbReference type="InterPro" id="IPR002181">
    <property type="entry name" value="Fibrinogen_a/b/g_C_dom"/>
</dbReference>
<dbReference type="SMART" id="SM00186">
    <property type="entry name" value="FBG"/>
    <property type="match status" value="1"/>
</dbReference>
<evidence type="ECO:0000313" key="10">
    <source>
        <dbReference type="EMBL" id="ALC39851.1"/>
    </source>
</evidence>
<dbReference type="OrthoDB" id="6145874at2759"/>
<evidence type="ECO:0000259" key="9">
    <source>
        <dbReference type="PROSITE" id="PS51406"/>
    </source>
</evidence>
<dbReference type="PANTHER" id="PTHR47221">
    <property type="entry name" value="FIBRINOGEN ALPHA CHAIN"/>
    <property type="match status" value="1"/>
</dbReference>
<dbReference type="Proteomes" id="UP000494163">
    <property type="component" value="Chromosome 2L"/>
</dbReference>